<dbReference type="Gramene" id="LPERR03G23140.1">
    <property type="protein sequence ID" value="LPERR03G23140.1"/>
    <property type="gene ID" value="LPERR03G23140"/>
</dbReference>
<dbReference type="STRING" id="77586.A0A0D9VX05"/>
<reference evidence="3" key="2">
    <citation type="submission" date="2013-12" db="EMBL/GenBank/DDBJ databases">
        <authorList>
            <person name="Yu Y."/>
            <person name="Lee S."/>
            <person name="de Baynast K."/>
            <person name="Wissotski M."/>
            <person name="Liu L."/>
            <person name="Talag J."/>
            <person name="Goicoechea J."/>
            <person name="Angelova A."/>
            <person name="Jetty R."/>
            <person name="Kudrna D."/>
            <person name="Golser W."/>
            <person name="Rivera L."/>
            <person name="Zhang J."/>
            <person name="Wing R."/>
        </authorList>
    </citation>
    <scope>NUCLEOTIDE SEQUENCE</scope>
</reference>
<dbReference type="SMART" id="SM01163">
    <property type="entry name" value="DUF1785"/>
    <property type="match status" value="1"/>
</dbReference>
<protein>
    <recommendedName>
        <fullName evidence="1">Argonaute linker 1 domain-containing protein</fullName>
    </recommendedName>
</protein>
<dbReference type="InterPro" id="IPR036085">
    <property type="entry name" value="PAZ_dom_sf"/>
</dbReference>
<dbReference type="Pfam" id="PF16486">
    <property type="entry name" value="ArgoN"/>
    <property type="match status" value="1"/>
</dbReference>
<accession>A0A0D9VX05</accession>
<keyword evidence="3" id="KW-1185">Reference proteome</keyword>
<evidence type="ECO:0000313" key="3">
    <source>
        <dbReference type="Proteomes" id="UP000032180"/>
    </source>
</evidence>
<dbReference type="eggNOG" id="KOG1041">
    <property type="taxonomic scope" value="Eukaryota"/>
</dbReference>
<dbReference type="SUPFAM" id="SSF101690">
    <property type="entry name" value="PAZ domain"/>
    <property type="match status" value="1"/>
</dbReference>
<dbReference type="EnsemblPlants" id="LPERR03G23140.1">
    <property type="protein sequence ID" value="LPERR03G23140.1"/>
    <property type="gene ID" value="LPERR03G23140"/>
</dbReference>
<dbReference type="HOGENOM" id="CLU_856223_0_0_1"/>
<proteinExistence type="predicted"/>
<reference evidence="2 3" key="1">
    <citation type="submission" date="2012-08" db="EMBL/GenBank/DDBJ databases">
        <title>Oryza genome evolution.</title>
        <authorList>
            <person name="Wing R.A."/>
        </authorList>
    </citation>
    <scope>NUCLEOTIDE SEQUENCE</scope>
</reference>
<dbReference type="Proteomes" id="UP000032180">
    <property type="component" value="Chromosome 3"/>
</dbReference>
<evidence type="ECO:0000259" key="1">
    <source>
        <dbReference type="SMART" id="SM01163"/>
    </source>
</evidence>
<dbReference type="AlphaFoldDB" id="A0A0D9VX05"/>
<name>A0A0D9VX05_9ORYZ</name>
<evidence type="ECO:0000313" key="2">
    <source>
        <dbReference type="EnsemblPlants" id="LPERR03G23140.1"/>
    </source>
</evidence>
<feature type="domain" description="Argonaute linker 1" evidence="1">
    <location>
        <begin position="129"/>
        <end position="181"/>
    </location>
</feature>
<dbReference type="InterPro" id="IPR032474">
    <property type="entry name" value="Argonaute_N"/>
</dbReference>
<dbReference type="Pfam" id="PF08699">
    <property type="entry name" value="ArgoL1"/>
    <property type="match status" value="1"/>
</dbReference>
<sequence length="325" mass="36865">MAGSPTFLVSINPESKSRATNREVLSELINLHGKTSLSGKLPAYDGRKSLYTVGSLPFGSEEFVVKLIDPEKKEKERAEREYKIAIRIAGRTDLYHLQQFLLGRQRDMPQETIQVLDVVLRESPSWNYVTVSRSFFSTQFGHQGDIGDEFECWRGYYQNLSPTQMGLSLNIDISSTSFLKPVTIPQFVEEFLNICDTSRPLSDRDCVKNLPIEGTQLSREHDRVVGPRSVSDKFCTFGDKLSVASASTGQRKGLKRAKNYIPQHCADIPHSAPTIQAQGHISLRLVSLPWIFEFGAHCLQLCFDVAWFYLYSYDYLNLSCPFLIF</sequence>
<organism evidence="2 3">
    <name type="scientific">Leersia perrieri</name>
    <dbReference type="NCBI Taxonomy" id="77586"/>
    <lineage>
        <taxon>Eukaryota</taxon>
        <taxon>Viridiplantae</taxon>
        <taxon>Streptophyta</taxon>
        <taxon>Embryophyta</taxon>
        <taxon>Tracheophyta</taxon>
        <taxon>Spermatophyta</taxon>
        <taxon>Magnoliopsida</taxon>
        <taxon>Liliopsida</taxon>
        <taxon>Poales</taxon>
        <taxon>Poaceae</taxon>
        <taxon>BOP clade</taxon>
        <taxon>Oryzoideae</taxon>
        <taxon>Oryzeae</taxon>
        <taxon>Oryzinae</taxon>
        <taxon>Leersia</taxon>
    </lineage>
</organism>
<reference evidence="2" key="3">
    <citation type="submission" date="2015-04" db="UniProtKB">
        <authorList>
            <consortium name="EnsemblPlants"/>
        </authorList>
    </citation>
    <scope>IDENTIFICATION</scope>
</reference>
<dbReference type="InterPro" id="IPR014811">
    <property type="entry name" value="ArgoL1"/>
</dbReference>
<dbReference type="PANTHER" id="PTHR22891">
    <property type="entry name" value="EUKARYOTIC TRANSLATION INITIATION FACTOR 2C"/>
    <property type="match status" value="1"/>
</dbReference>